<organism evidence="1 2">
    <name type="scientific">Paracoccus homiensis</name>
    <dbReference type="NCBI Taxonomy" id="364199"/>
    <lineage>
        <taxon>Bacteria</taxon>
        <taxon>Pseudomonadati</taxon>
        <taxon>Pseudomonadota</taxon>
        <taxon>Alphaproteobacteria</taxon>
        <taxon>Rhodobacterales</taxon>
        <taxon>Paracoccaceae</taxon>
        <taxon>Paracoccus</taxon>
    </lineage>
</organism>
<keyword evidence="2" id="KW-1185">Reference proteome</keyword>
<reference evidence="1 2" key="1">
    <citation type="submission" date="2016-10" db="EMBL/GenBank/DDBJ databases">
        <authorList>
            <person name="de Groot N.N."/>
        </authorList>
    </citation>
    <scope>NUCLEOTIDE SEQUENCE [LARGE SCALE GENOMIC DNA]</scope>
    <source>
        <strain evidence="1 2">DSM 17862</strain>
    </source>
</reference>
<name>A0A1H9YBT3_9RHOB</name>
<dbReference type="OrthoDB" id="90759at2"/>
<dbReference type="STRING" id="364199.SAMN04489858_101111"/>
<dbReference type="RefSeq" id="WP_090731642.1">
    <property type="nucleotide sequence ID" value="NZ_FOHO01000001.1"/>
</dbReference>
<evidence type="ECO:0000313" key="2">
    <source>
        <dbReference type="Proteomes" id="UP000199180"/>
    </source>
</evidence>
<evidence type="ECO:0000313" key="1">
    <source>
        <dbReference type="EMBL" id="SES66429.1"/>
    </source>
</evidence>
<protein>
    <submittedName>
        <fullName evidence="1">Phage tail protein, P2 protein I family</fullName>
    </submittedName>
</protein>
<accession>A0A1H9YBT3</accession>
<dbReference type="InterPro" id="IPR006521">
    <property type="entry name" value="Tail_protein_I"/>
</dbReference>
<gene>
    <name evidence="1" type="ORF">SAMN04489858_101111</name>
</gene>
<dbReference type="Proteomes" id="UP000199180">
    <property type="component" value="Unassembled WGS sequence"/>
</dbReference>
<proteinExistence type="predicted"/>
<dbReference type="EMBL" id="FOHO01000001">
    <property type="protein sequence ID" value="SES66429.1"/>
    <property type="molecule type" value="Genomic_DNA"/>
</dbReference>
<sequence length="203" mass="22004">MTGLLPHNASELELALASLGNRTETLPKPIGDAMSPDRVPEAFLPWLAWALSVDSWDPAWSPERKRAVIAASVEVHRRKGTVRSLREALEAMGYGDARIIVDRDLPRLGSDLVLGGNWQFGDAWVLGPSDPHWADYWVELLDAVPARDAAAIAGRLASLAPARCRLREVRLVGVTYVLGDGLWVLGQDVTLGGVYSFGGNENG</sequence>
<dbReference type="Pfam" id="PF09684">
    <property type="entry name" value="Tail_P2_I"/>
    <property type="match status" value="1"/>
</dbReference>
<dbReference type="NCBIfam" id="TIGR01634">
    <property type="entry name" value="tail_P2_I"/>
    <property type="match status" value="1"/>
</dbReference>
<dbReference type="AlphaFoldDB" id="A0A1H9YBT3"/>